<dbReference type="Gene3D" id="2.60.40.1260">
    <property type="entry name" value="Lamin Tail domain"/>
    <property type="match status" value="1"/>
</dbReference>
<dbReference type="InterPro" id="IPR001322">
    <property type="entry name" value="Lamin_tail_dom"/>
</dbReference>
<sequence length="144" mass="15609">MSRAIARLVTAAACGVVLASAAVPASAAGRNPVVFGRIQYDSPGKDDRSAKSLNAEWVTITNTGKKAVDLNRWTLSDTSRHVYRFGKVRLAPHASVRVHTGKGKDTAKDVYQNRRAYVWNNTKDKATLKDAGGRVVATASWGRR</sequence>
<evidence type="ECO:0000313" key="4">
    <source>
        <dbReference type="Proteomes" id="UP000037288"/>
    </source>
</evidence>
<reference evidence="4" key="1">
    <citation type="submission" date="2015-07" db="EMBL/GenBank/DDBJ databases">
        <title>Draft genome sequence of Streptomyces sp. CMAA 1322, a bacterium isolated from Caatinga biome, from dry forest semiarid of Brazil.</title>
        <authorList>
            <person name="Santos S.N."/>
            <person name="Gacesa R."/>
            <person name="Taketani R.G."/>
            <person name="Long P.F."/>
            <person name="Melo I.S."/>
        </authorList>
    </citation>
    <scope>NUCLEOTIDE SEQUENCE [LARGE SCALE GENOMIC DNA]</scope>
    <source>
        <strain evidence="4">CMAA 1322</strain>
    </source>
</reference>
<dbReference type="Proteomes" id="UP000037288">
    <property type="component" value="Unassembled WGS sequence"/>
</dbReference>
<feature type="domain" description="LTD" evidence="2">
    <location>
        <begin position="19"/>
        <end position="143"/>
    </location>
</feature>
<evidence type="ECO:0000313" key="3">
    <source>
        <dbReference type="EMBL" id="KNB50388.1"/>
    </source>
</evidence>
<dbReference type="InterPro" id="IPR036415">
    <property type="entry name" value="Lamin_tail_dom_sf"/>
</dbReference>
<dbReference type="AlphaFoldDB" id="A0A0K9XB04"/>
<evidence type="ECO:0000256" key="1">
    <source>
        <dbReference type="SAM" id="SignalP"/>
    </source>
</evidence>
<name>A0A0K9XB04_9ACTN</name>
<proteinExistence type="predicted"/>
<keyword evidence="1" id="KW-0732">Signal</keyword>
<dbReference type="EMBL" id="LFXA01000015">
    <property type="protein sequence ID" value="KNB50388.1"/>
    <property type="molecule type" value="Genomic_DNA"/>
</dbReference>
<comment type="caution">
    <text evidence="3">The sequence shown here is derived from an EMBL/GenBank/DDBJ whole genome shotgun (WGS) entry which is preliminary data.</text>
</comment>
<gene>
    <name evidence="3" type="ORF">AC230_22245</name>
</gene>
<dbReference type="OrthoDB" id="3828227at2"/>
<evidence type="ECO:0000259" key="2">
    <source>
        <dbReference type="PROSITE" id="PS51841"/>
    </source>
</evidence>
<dbReference type="PROSITE" id="PS51841">
    <property type="entry name" value="LTD"/>
    <property type="match status" value="1"/>
</dbReference>
<keyword evidence="4" id="KW-1185">Reference proteome</keyword>
<dbReference type="SUPFAM" id="SSF74853">
    <property type="entry name" value="Lamin A/C globular tail domain"/>
    <property type="match status" value="1"/>
</dbReference>
<protein>
    <recommendedName>
        <fullName evidence="2">LTD domain-containing protein</fullName>
    </recommendedName>
</protein>
<feature type="signal peptide" evidence="1">
    <location>
        <begin position="1"/>
        <end position="27"/>
    </location>
</feature>
<accession>A0A0K9XB04</accession>
<feature type="chain" id="PRO_5005532437" description="LTD domain-containing protein" evidence="1">
    <location>
        <begin position="28"/>
        <end position="144"/>
    </location>
</feature>
<dbReference type="RefSeq" id="WP_049718092.1">
    <property type="nucleotide sequence ID" value="NZ_LFXA01000015.1"/>
</dbReference>
<organism evidence="3 4">
    <name type="scientific">Streptomyces caatingaensis</name>
    <dbReference type="NCBI Taxonomy" id="1678637"/>
    <lineage>
        <taxon>Bacteria</taxon>
        <taxon>Bacillati</taxon>
        <taxon>Actinomycetota</taxon>
        <taxon>Actinomycetes</taxon>
        <taxon>Kitasatosporales</taxon>
        <taxon>Streptomycetaceae</taxon>
        <taxon>Streptomyces</taxon>
    </lineage>
</organism>
<dbReference type="STRING" id="1678637.AC230_22245"/>
<dbReference type="PATRIC" id="fig|1678637.3.peg.4769"/>
<dbReference type="Pfam" id="PF00932">
    <property type="entry name" value="LTD"/>
    <property type="match status" value="1"/>
</dbReference>